<feature type="region of interest" description="Disordered" evidence="1">
    <location>
        <begin position="55"/>
        <end position="96"/>
    </location>
</feature>
<gene>
    <name evidence="2" type="ORF">ACFSX5_10120</name>
</gene>
<dbReference type="Proteomes" id="UP001597521">
    <property type="component" value="Unassembled WGS sequence"/>
</dbReference>
<name>A0ABW5QK82_9HYPH</name>
<dbReference type="Pfam" id="PF09954">
    <property type="entry name" value="DUF2188"/>
    <property type="match status" value="1"/>
</dbReference>
<proteinExistence type="predicted"/>
<comment type="caution">
    <text evidence="2">The sequence shown here is derived from an EMBL/GenBank/DDBJ whole genome shotgun (WGS) entry which is preliminary data.</text>
</comment>
<dbReference type="EMBL" id="JBHUNP010000001">
    <property type="protein sequence ID" value="MFD2648145.1"/>
    <property type="molecule type" value="Genomic_DNA"/>
</dbReference>
<organism evidence="2 3">
    <name type="scientific">Devosia albogilva</name>
    <dbReference type="NCBI Taxonomy" id="429726"/>
    <lineage>
        <taxon>Bacteria</taxon>
        <taxon>Pseudomonadati</taxon>
        <taxon>Pseudomonadota</taxon>
        <taxon>Alphaproteobacteria</taxon>
        <taxon>Hyphomicrobiales</taxon>
        <taxon>Devosiaceae</taxon>
        <taxon>Devosia</taxon>
    </lineage>
</organism>
<dbReference type="RefSeq" id="WP_386833230.1">
    <property type="nucleotide sequence ID" value="NZ_JBHUNP010000001.1"/>
</dbReference>
<evidence type="ECO:0000313" key="2">
    <source>
        <dbReference type="EMBL" id="MFD2648145.1"/>
    </source>
</evidence>
<keyword evidence="3" id="KW-1185">Reference proteome</keyword>
<sequence>MTRVIYDVVEHDGGFAYKVGDVFSETFPTHQAALDAAVAAADRQQQTGETEAIRYQTADGKWHDELASGEDRPETEVEDELVEPSENGERRETQLP</sequence>
<feature type="compositionally biased region" description="Basic and acidic residues" evidence="1">
    <location>
        <begin position="60"/>
        <end position="75"/>
    </location>
</feature>
<evidence type="ECO:0000313" key="3">
    <source>
        <dbReference type="Proteomes" id="UP001597521"/>
    </source>
</evidence>
<evidence type="ECO:0000256" key="1">
    <source>
        <dbReference type="SAM" id="MobiDB-lite"/>
    </source>
</evidence>
<feature type="compositionally biased region" description="Basic and acidic residues" evidence="1">
    <location>
        <begin position="87"/>
        <end position="96"/>
    </location>
</feature>
<dbReference type="InterPro" id="IPR018691">
    <property type="entry name" value="DUF2188"/>
</dbReference>
<accession>A0ABW5QK82</accession>
<reference evidence="3" key="1">
    <citation type="journal article" date="2019" name="Int. J. Syst. Evol. Microbiol.">
        <title>The Global Catalogue of Microorganisms (GCM) 10K type strain sequencing project: providing services to taxonomists for standard genome sequencing and annotation.</title>
        <authorList>
            <consortium name="The Broad Institute Genomics Platform"/>
            <consortium name="The Broad Institute Genome Sequencing Center for Infectious Disease"/>
            <person name="Wu L."/>
            <person name="Ma J."/>
        </authorList>
    </citation>
    <scope>NUCLEOTIDE SEQUENCE [LARGE SCALE GENOMIC DNA]</scope>
    <source>
        <strain evidence="3">CCM 7427</strain>
    </source>
</reference>
<protein>
    <submittedName>
        <fullName evidence="2">DUF2188 domain-containing protein</fullName>
    </submittedName>
</protein>